<feature type="region of interest" description="Disordered" evidence="2">
    <location>
        <begin position="260"/>
        <end position="288"/>
    </location>
</feature>
<keyword evidence="1" id="KW-0694">RNA-binding</keyword>
<reference evidence="5" key="1">
    <citation type="submission" date="2025-08" db="UniProtKB">
        <authorList>
            <consortium name="RefSeq"/>
        </authorList>
    </citation>
    <scope>IDENTIFICATION</scope>
    <source>
        <tissue evidence="5">Epidermis and Blubber</tissue>
    </source>
</reference>
<dbReference type="InterPro" id="IPR036390">
    <property type="entry name" value="WH_DNA-bd_sf"/>
</dbReference>
<protein>
    <submittedName>
        <fullName evidence="5">Z-DNA-binding protein 1</fullName>
    </submittedName>
</protein>
<feature type="region of interest" description="Disordered" evidence="2">
    <location>
        <begin position="330"/>
        <end position="374"/>
    </location>
</feature>
<dbReference type="GO" id="GO:0005634">
    <property type="term" value="C:nucleus"/>
    <property type="evidence" value="ECO:0007669"/>
    <property type="project" value="TreeGrafter"/>
</dbReference>
<dbReference type="Pfam" id="PF12721">
    <property type="entry name" value="RHIM"/>
    <property type="match status" value="2"/>
</dbReference>
<accession>A0A8B8VDX7</accession>
<dbReference type="Gene3D" id="1.10.10.10">
    <property type="entry name" value="Winged helix-like DNA-binding domain superfamily/Winged helix DNA-binding domain"/>
    <property type="match status" value="2"/>
</dbReference>
<keyword evidence="4" id="KW-1185">Reference proteome</keyword>
<dbReference type="InterPro" id="IPR036388">
    <property type="entry name" value="WH-like_DNA-bd_sf"/>
</dbReference>
<dbReference type="SUPFAM" id="SSF46785">
    <property type="entry name" value="Winged helix' DNA-binding domain"/>
    <property type="match status" value="2"/>
</dbReference>
<feature type="region of interest" description="Disordered" evidence="2">
    <location>
        <begin position="388"/>
        <end position="430"/>
    </location>
</feature>
<dbReference type="Proteomes" id="UP000694857">
    <property type="component" value="Chromosome 15"/>
</dbReference>
<proteinExistence type="predicted"/>
<evidence type="ECO:0000259" key="3">
    <source>
        <dbReference type="PROSITE" id="PS50139"/>
    </source>
</evidence>
<dbReference type="FunFam" id="1.10.10.10:FF:000466">
    <property type="entry name" value="Z-DNA binding protein 1"/>
    <property type="match status" value="1"/>
</dbReference>
<dbReference type="GO" id="GO:0003726">
    <property type="term" value="F:double-stranded RNA adenosine deaminase activity"/>
    <property type="evidence" value="ECO:0007669"/>
    <property type="project" value="InterPro"/>
</dbReference>
<dbReference type="PANTHER" id="PTHR14966">
    <property type="entry name" value="Z-DNA-BINDING PROTEIN 1"/>
    <property type="match status" value="1"/>
</dbReference>
<gene>
    <name evidence="5" type="primary">ZBP1</name>
</gene>
<evidence type="ECO:0000313" key="4">
    <source>
        <dbReference type="Proteomes" id="UP000694857"/>
    </source>
</evidence>
<dbReference type="InterPro" id="IPR025735">
    <property type="entry name" value="RHIM"/>
</dbReference>
<dbReference type="PROSITE" id="PS50139">
    <property type="entry name" value="Z_BINDING"/>
    <property type="match status" value="2"/>
</dbReference>
<dbReference type="GO" id="GO:0060340">
    <property type="term" value="P:positive regulation of type I interferon-mediated signaling pathway"/>
    <property type="evidence" value="ECO:0007669"/>
    <property type="project" value="InterPro"/>
</dbReference>
<dbReference type="AlphaFoldDB" id="A0A8B8VDX7"/>
<dbReference type="SMART" id="SM00550">
    <property type="entry name" value="Zalpha"/>
    <property type="match status" value="2"/>
</dbReference>
<evidence type="ECO:0000256" key="2">
    <source>
        <dbReference type="SAM" id="MobiDB-lite"/>
    </source>
</evidence>
<dbReference type="InterPro" id="IPR042361">
    <property type="entry name" value="ZBP1"/>
</dbReference>
<dbReference type="RefSeq" id="XP_036682612.1">
    <property type="nucleotide sequence ID" value="XM_036826717.1"/>
</dbReference>
<dbReference type="GeneID" id="118881584"/>
<dbReference type="KEGG" id="bmus:118881584"/>
<dbReference type="PANTHER" id="PTHR14966:SF0">
    <property type="entry name" value="Z-DNA-BINDING PROTEIN 1"/>
    <property type="match status" value="1"/>
</dbReference>
<organism evidence="4 5">
    <name type="scientific">Balaenoptera musculus</name>
    <name type="common">Blue whale</name>
    <dbReference type="NCBI Taxonomy" id="9771"/>
    <lineage>
        <taxon>Eukaryota</taxon>
        <taxon>Metazoa</taxon>
        <taxon>Chordata</taxon>
        <taxon>Craniata</taxon>
        <taxon>Vertebrata</taxon>
        <taxon>Euteleostomi</taxon>
        <taxon>Mammalia</taxon>
        <taxon>Eutheria</taxon>
        <taxon>Laurasiatheria</taxon>
        <taxon>Artiodactyla</taxon>
        <taxon>Whippomorpha</taxon>
        <taxon>Cetacea</taxon>
        <taxon>Mysticeti</taxon>
        <taxon>Balaenopteridae</taxon>
        <taxon>Balaenoptera</taxon>
    </lineage>
</organism>
<name>A0A8B8VDX7_BALMU</name>
<feature type="compositionally biased region" description="Low complexity" evidence="2">
    <location>
        <begin position="346"/>
        <end position="362"/>
    </location>
</feature>
<dbReference type="GO" id="GO:0003723">
    <property type="term" value="F:RNA binding"/>
    <property type="evidence" value="ECO:0007669"/>
    <property type="project" value="UniProtKB-KW"/>
</dbReference>
<dbReference type="CTD" id="81030"/>
<sequence length="444" mass="47443">MAEAPANPGDADLEQRILEVLRDSGSPVKTAQLVKKCQVPKKKLSQVLHKMKKESKGVLLVGPATWCLADGGAKEVVPAELERPQEDAVAVPRKPGPELSQRQEEIFRFLETHGPHRALIIAQALGMKTAKEVNPDLYAMRNKHLLDLDQKSNSWAIYQPEGSRNQSTPVIYQQNPINMISQNGPSSHISIENSKGIQIGHGNVIVRKMASGENGSTAPLYLPPMAPTDPSTQGPLAGSWGPQDIRMEKSVLRHVQMGHGNEMSLHGSPAKGPAHSACGSPPVSVLGTGPEASIEIQIPEPGPHSEGGMAQRVHIRSCFLEDTTVGNNNKMTINPGAAHPGGVARASEPGGSADPPSGAAGSRSEVPPSGGQAAPVNVETLISEELAAMTLQEPRSQKRREPAERQSRKNQCPRRVGLRASSLQADSRRKALGASELCCLQCRF</sequence>
<dbReference type="GO" id="GO:0003677">
    <property type="term" value="F:DNA binding"/>
    <property type="evidence" value="ECO:0007669"/>
    <property type="project" value="InterPro"/>
</dbReference>
<feature type="compositionally biased region" description="Basic and acidic residues" evidence="2">
    <location>
        <begin position="395"/>
        <end position="407"/>
    </location>
</feature>
<dbReference type="OrthoDB" id="9837317at2759"/>
<dbReference type="InterPro" id="IPR042371">
    <property type="entry name" value="Z_dom"/>
</dbReference>
<feature type="domain" description="Z-binding" evidence="3">
    <location>
        <begin position="7"/>
        <end position="70"/>
    </location>
</feature>
<evidence type="ECO:0000313" key="5">
    <source>
        <dbReference type="RefSeq" id="XP_036682612.1"/>
    </source>
</evidence>
<evidence type="ECO:0000256" key="1">
    <source>
        <dbReference type="ARBA" id="ARBA00022884"/>
    </source>
</evidence>
<feature type="domain" description="Z-binding" evidence="3">
    <location>
        <begin position="96"/>
        <end position="159"/>
    </location>
</feature>